<organism evidence="1 2">
    <name type="scientific">Ascobolus immersus RN42</name>
    <dbReference type="NCBI Taxonomy" id="1160509"/>
    <lineage>
        <taxon>Eukaryota</taxon>
        <taxon>Fungi</taxon>
        <taxon>Dikarya</taxon>
        <taxon>Ascomycota</taxon>
        <taxon>Pezizomycotina</taxon>
        <taxon>Pezizomycetes</taxon>
        <taxon>Pezizales</taxon>
        <taxon>Ascobolaceae</taxon>
        <taxon>Ascobolus</taxon>
    </lineage>
</organism>
<feature type="non-terminal residue" evidence="1">
    <location>
        <position position="1"/>
    </location>
</feature>
<reference evidence="1 2" key="1">
    <citation type="journal article" date="2018" name="Nat. Ecol. Evol.">
        <title>Pezizomycetes genomes reveal the molecular basis of ectomycorrhizal truffle lifestyle.</title>
        <authorList>
            <person name="Murat C."/>
            <person name="Payen T."/>
            <person name="Noel B."/>
            <person name="Kuo A."/>
            <person name="Morin E."/>
            <person name="Chen J."/>
            <person name="Kohler A."/>
            <person name="Krizsan K."/>
            <person name="Balestrini R."/>
            <person name="Da Silva C."/>
            <person name="Montanini B."/>
            <person name="Hainaut M."/>
            <person name="Levati E."/>
            <person name="Barry K.W."/>
            <person name="Belfiori B."/>
            <person name="Cichocki N."/>
            <person name="Clum A."/>
            <person name="Dockter R.B."/>
            <person name="Fauchery L."/>
            <person name="Guy J."/>
            <person name="Iotti M."/>
            <person name="Le Tacon F."/>
            <person name="Lindquist E.A."/>
            <person name="Lipzen A."/>
            <person name="Malagnac F."/>
            <person name="Mello A."/>
            <person name="Molinier V."/>
            <person name="Miyauchi S."/>
            <person name="Poulain J."/>
            <person name="Riccioni C."/>
            <person name="Rubini A."/>
            <person name="Sitrit Y."/>
            <person name="Splivallo R."/>
            <person name="Traeger S."/>
            <person name="Wang M."/>
            <person name="Zifcakova L."/>
            <person name="Wipf D."/>
            <person name="Zambonelli A."/>
            <person name="Paolocci F."/>
            <person name="Nowrousian M."/>
            <person name="Ottonello S."/>
            <person name="Baldrian P."/>
            <person name="Spatafora J.W."/>
            <person name="Henrissat B."/>
            <person name="Nagy L.G."/>
            <person name="Aury J.M."/>
            <person name="Wincker P."/>
            <person name="Grigoriev I.V."/>
            <person name="Bonfante P."/>
            <person name="Martin F.M."/>
        </authorList>
    </citation>
    <scope>NUCLEOTIDE SEQUENCE [LARGE SCALE GENOMIC DNA]</scope>
    <source>
        <strain evidence="1 2">RN42</strain>
    </source>
</reference>
<dbReference type="OrthoDB" id="2418900at2759"/>
<dbReference type="Proteomes" id="UP000275078">
    <property type="component" value="Unassembled WGS sequence"/>
</dbReference>
<keyword evidence="2" id="KW-1185">Reference proteome</keyword>
<dbReference type="EMBL" id="ML119736">
    <property type="protein sequence ID" value="RPA76824.1"/>
    <property type="molecule type" value="Genomic_DNA"/>
</dbReference>
<dbReference type="InterPro" id="IPR041078">
    <property type="entry name" value="Plavaka"/>
</dbReference>
<dbReference type="AlphaFoldDB" id="A0A3N4I4P8"/>
<name>A0A3N4I4P8_ASCIM</name>
<sequence length="95" mass="10557">FSSDKNIWPFNVTVGHIPIIYRNKPSSSAWRLLAILPIYPKRADNTKANSDKKKQSALEVVQSVLELNGMVILCPDGEARIGHPVIAGWLGDYPE</sequence>
<protein>
    <submittedName>
        <fullName evidence="1">Uncharacterized protein</fullName>
    </submittedName>
</protein>
<proteinExistence type="predicted"/>
<gene>
    <name evidence="1" type="ORF">BJ508DRAFT_193289</name>
</gene>
<evidence type="ECO:0000313" key="1">
    <source>
        <dbReference type="EMBL" id="RPA76824.1"/>
    </source>
</evidence>
<dbReference type="STRING" id="1160509.A0A3N4I4P8"/>
<feature type="non-terminal residue" evidence="1">
    <location>
        <position position="95"/>
    </location>
</feature>
<accession>A0A3N4I4P8</accession>
<dbReference type="Pfam" id="PF18759">
    <property type="entry name" value="Plavaka"/>
    <property type="match status" value="1"/>
</dbReference>
<evidence type="ECO:0000313" key="2">
    <source>
        <dbReference type="Proteomes" id="UP000275078"/>
    </source>
</evidence>